<dbReference type="STRING" id="631454.N177_3458"/>
<organism evidence="2 3">
    <name type="scientific">Lutibaculum baratangense AMV1</name>
    <dbReference type="NCBI Taxonomy" id="631454"/>
    <lineage>
        <taxon>Bacteria</taxon>
        <taxon>Pseudomonadati</taxon>
        <taxon>Pseudomonadota</taxon>
        <taxon>Alphaproteobacteria</taxon>
        <taxon>Hyphomicrobiales</taxon>
        <taxon>Tepidamorphaceae</taxon>
        <taxon>Lutibaculum</taxon>
    </lineage>
</organism>
<dbReference type="InterPro" id="IPR012347">
    <property type="entry name" value="Ferritin-like"/>
</dbReference>
<dbReference type="RefSeq" id="WP_023433576.1">
    <property type="nucleotide sequence ID" value="NZ_AWXZ01000039.1"/>
</dbReference>
<protein>
    <submittedName>
        <fullName evidence="2">Uncharacterized protein</fullName>
    </submittedName>
</protein>
<sequence length="166" mass="18430">MTIKTFHELYVAELQEARSLEEMLTKALPKMADAAKSERLKTAFGQHLEETRGHLEQVEALLRGLNEEKAAHADQSMERLIQEADRMAGMVEAGAVRDAALIASAQRIEHYEIAVYGTLSSYADVLQRTEDREILAAILEEEEDCDDLLTDIAEGMVNPSAIEAAE</sequence>
<dbReference type="OrthoDB" id="9795056at2"/>
<name>V4RJH8_9HYPH</name>
<evidence type="ECO:0000313" key="2">
    <source>
        <dbReference type="EMBL" id="ESR23390.1"/>
    </source>
</evidence>
<dbReference type="InterPro" id="IPR047114">
    <property type="entry name" value="YciF"/>
</dbReference>
<dbReference type="eggNOG" id="COG3685">
    <property type="taxonomic scope" value="Bacteria"/>
</dbReference>
<dbReference type="Gene3D" id="1.20.1260.10">
    <property type="match status" value="1"/>
</dbReference>
<comment type="caution">
    <text evidence="2">The sequence shown here is derived from an EMBL/GenBank/DDBJ whole genome shotgun (WGS) entry which is preliminary data.</text>
</comment>
<accession>V4RJH8</accession>
<dbReference type="AlphaFoldDB" id="V4RJH8"/>
<evidence type="ECO:0000313" key="3">
    <source>
        <dbReference type="Proteomes" id="UP000017819"/>
    </source>
</evidence>
<dbReference type="PANTHER" id="PTHR30565:SF9">
    <property type="entry name" value="PROTEIN YCIF"/>
    <property type="match status" value="1"/>
</dbReference>
<evidence type="ECO:0000256" key="1">
    <source>
        <dbReference type="SAM" id="Coils"/>
    </source>
</evidence>
<dbReference type="Proteomes" id="UP000017819">
    <property type="component" value="Unassembled WGS sequence"/>
</dbReference>
<reference evidence="2 3" key="1">
    <citation type="journal article" date="2014" name="Genome Announc.">
        <title>Draft Genome Sequence of Lutibaculum baratangense Strain AMV1T, Isolated from a Mud Volcano in Andamans, India.</title>
        <authorList>
            <person name="Singh A."/>
            <person name="Sreenivas A."/>
            <person name="Sathyanarayana Reddy G."/>
            <person name="Pinnaka A.K."/>
            <person name="Shivaji S."/>
        </authorList>
    </citation>
    <scope>NUCLEOTIDE SEQUENCE [LARGE SCALE GENOMIC DNA]</scope>
    <source>
        <strain evidence="2 3">AMV1</strain>
    </source>
</reference>
<dbReference type="InterPro" id="IPR009078">
    <property type="entry name" value="Ferritin-like_SF"/>
</dbReference>
<dbReference type="InterPro" id="IPR010287">
    <property type="entry name" value="DUF892_YciF-like"/>
</dbReference>
<dbReference type="Pfam" id="PF05974">
    <property type="entry name" value="DUF892"/>
    <property type="match status" value="1"/>
</dbReference>
<keyword evidence="1" id="KW-0175">Coiled coil</keyword>
<dbReference type="EMBL" id="AWXZ01000039">
    <property type="protein sequence ID" value="ESR23390.1"/>
    <property type="molecule type" value="Genomic_DNA"/>
</dbReference>
<gene>
    <name evidence="2" type="ORF">N177_3458</name>
</gene>
<proteinExistence type="predicted"/>
<dbReference type="SUPFAM" id="SSF47240">
    <property type="entry name" value="Ferritin-like"/>
    <property type="match status" value="1"/>
</dbReference>
<feature type="coiled-coil region" evidence="1">
    <location>
        <begin position="48"/>
        <end position="75"/>
    </location>
</feature>
<dbReference type="PANTHER" id="PTHR30565">
    <property type="entry name" value="PROTEIN YCIF"/>
    <property type="match status" value="1"/>
</dbReference>
<keyword evidence="3" id="KW-1185">Reference proteome</keyword>